<dbReference type="Pfam" id="PF03780">
    <property type="entry name" value="Asp23"/>
    <property type="match status" value="1"/>
</dbReference>
<evidence type="ECO:0000256" key="1">
    <source>
        <dbReference type="ARBA" id="ARBA00005721"/>
    </source>
</evidence>
<sequence>MAMNSEHLRLGCGRDLDEFWAAIDEPPTAHEWSCPDCQSARNALYHLASVTESMRERDRTEPSLQPGNRVREAVMMVARAEIRRGRKTPLKKTPLGRIDISEQALTALIRFAASTLPGVRARRCSITSPPEMTGPSQPAADPQAPGQPAPASDQSSAGLTVELQVALASTVRIPDTLAQLRERVGAVVEAQTSLVISTINISVEDLYDL</sequence>
<feature type="region of interest" description="Disordered" evidence="2">
    <location>
        <begin position="125"/>
        <end position="156"/>
    </location>
</feature>
<dbReference type="EMBL" id="UXAU01000009">
    <property type="protein sequence ID" value="VDC18373.1"/>
    <property type="molecule type" value="Genomic_DNA"/>
</dbReference>
<evidence type="ECO:0008006" key="5">
    <source>
        <dbReference type="Google" id="ProtNLM"/>
    </source>
</evidence>
<proteinExistence type="inferred from homology"/>
<dbReference type="InterPro" id="IPR005531">
    <property type="entry name" value="Asp23"/>
</dbReference>
<organism evidence="3 4">
    <name type="scientific">Arthrobacter ulcerisalmonis</name>
    <dbReference type="NCBI Taxonomy" id="2483813"/>
    <lineage>
        <taxon>Bacteria</taxon>
        <taxon>Bacillati</taxon>
        <taxon>Actinomycetota</taxon>
        <taxon>Actinomycetes</taxon>
        <taxon>Micrococcales</taxon>
        <taxon>Micrococcaceae</taxon>
        <taxon>Arthrobacter</taxon>
    </lineage>
</organism>
<gene>
    <name evidence="3" type="ORF">PSET11_00239</name>
</gene>
<feature type="compositionally biased region" description="Low complexity" evidence="2">
    <location>
        <begin position="134"/>
        <end position="156"/>
    </location>
</feature>
<comment type="similarity">
    <text evidence="1">Belongs to the asp23 family.</text>
</comment>
<evidence type="ECO:0000256" key="2">
    <source>
        <dbReference type="SAM" id="MobiDB-lite"/>
    </source>
</evidence>
<keyword evidence="4" id="KW-1185">Reference proteome</keyword>
<dbReference type="Proteomes" id="UP000280861">
    <property type="component" value="Unassembled WGS sequence"/>
</dbReference>
<accession>A0A3P5WR02</accession>
<evidence type="ECO:0000313" key="3">
    <source>
        <dbReference type="EMBL" id="VDC18373.1"/>
    </source>
</evidence>
<dbReference type="OrthoDB" id="3711227at2"/>
<protein>
    <recommendedName>
        <fullName evidence="5">Asp23/Gls24 family envelope stress response protein</fullName>
    </recommendedName>
</protein>
<dbReference type="AlphaFoldDB" id="A0A3P5WR02"/>
<reference evidence="3 4" key="1">
    <citation type="submission" date="2018-11" db="EMBL/GenBank/DDBJ databases">
        <authorList>
            <person name="Criscuolo A."/>
        </authorList>
    </citation>
    <scope>NUCLEOTIDE SEQUENCE [LARGE SCALE GENOMIC DNA]</scope>
    <source>
        <strain evidence="3">AT11b</strain>
    </source>
</reference>
<evidence type="ECO:0000313" key="4">
    <source>
        <dbReference type="Proteomes" id="UP000280861"/>
    </source>
</evidence>
<name>A0A3P5WR02_9MICC</name>
<dbReference type="RefSeq" id="WP_124089925.1">
    <property type="nucleotide sequence ID" value="NZ_CBCRYA010000005.1"/>
</dbReference>